<evidence type="ECO:0000313" key="1">
    <source>
        <dbReference type="EMBL" id="KAJ9087635.1"/>
    </source>
</evidence>
<reference evidence="1" key="1">
    <citation type="submission" date="2022-04" db="EMBL/GenBank/DDBJ databases">
        <title>Genome of the entomopathogenic fungus Entomophthora muscae.</title>
        <authorList>
            <person name="Elya C."/>
            <person name="Lovett B.R."/>
            <person name="Lee E."/>
            <person name="Macias A.M."/>
            <person name="Hajek A.E."/>
            <person name="De Bivort B.L."/>
            <person name="Kasson M.T."/>
            <person name="De Fine Licht H.H."/>
            <person name="Stajich J.E."/>
        </authorList>
    </citation>
    <scope>NUCLEOTIDE SEQUENCE</scope>
    <source>
        <strain evidence="1">Berkeley</strain>
    </source>
</reference>
<proteinExistence type="predicted"/>
<name>A0ACC2ULA7_9FUNG</name>
<organism evidence="1 2">
    <name type="scientific">Entomophthora muscae</name>
    <dbReference type="NCBI Taxonomy" id="34485"/>
    <lineage>
        <taxon>Eukaryota</taxon>
        <taxon>Fungi</taxon>
        <taxon>Fungi incertae sedis</taxon>
        <taxon>Zoopagomycota</taxon>
        <taxon>Entomophthoromycotina</taxon>
        <taxon>Entomophthoromycetes</taxon>
        <taxon>Entomophthorales</taxon>
        <taxon>Entomophthoraceae</taxon>
        <taxon>Entomophthora</taxon>
    </lineage>
</organism>
<comment type="caution">
    <text evidence="1">The sequence shown here is derived from an EMBL/GenBank/DDBJ whole genome shotgun (WGS) entry which is preliminary data.</text>
</comment>
<dbReference type="EMBL" id="QTSX02000221">
    <property type="protein sequence ID" value="KAJ9087635.1"/>
    <property type="molecule type" value="Genomic_DNA"/>
</dbReference>
<keyword evidence="2" id="KW-1185">Reference proteome</keyword>
<accession>A0ACC2ULA7</accession>
<evidence type="ECO:0000313" key="2">
    <source>
        <dbReference type="Proteomes" id="UP001165960"/>
    </source>
</evidence>
<dbReference type="Proteomes" id="UP001165960">
    <property type="component" value="Unassembled WGS sequence"/>
</dbReference>
<protein>
    <submittedName>
        <fullName evidence="1">Uncharacterized protein</fullName>
    </submittedName>
</protein>
<gene>
    <name evidence="1" type="ORF">DSO57_1031158</name>
</gene>
<sequence>MVTYLMHPESGFLNMELQLGLLDDMAGGYFLQIFDSFLDPESPLPEAGSLDCSYQFHVDMLNSNSIYVVPLTRIPCQNKVVLWRIKLADAASAHTLGT</sequence>